<feature type="domain" description="Transcription elongation factor GreA/GreB C-terminal" evidence="1">
    <location>
        <begin position="139"/>
        <end position="205"/>
    </location>
</feature>
<name>W6RDE4_9HYPH</name>
<dbReference type="GO" id="GO:0003677">
    <property type="term" value="F:DNA binding"/>
    <property type="evidence" value="ECO:0007669"/>
    <property type="project" value="InterPro"/>
</dbReference>
<dbReference type="AlphaFoldDB" id="W6RDE4"/>
<dbReference type="GO" id="GO:0070063">
    <property type="term" value="F:RNA polymerase binding"/>
    <property type="evidence" value="ECO:0007669"/>
    <property type="project" value="InterPro"/>
</dbReference>
<evidence type="ECO:0000313" key="3">
    <source>
        <dbReference type="Proteomes" id="UP000019443"/>
    </source>
</evidence>
<accession>W6RDE4</accession>
<dbReference type="Gene3D" id="3.10.50.30">
    <property type="entry name" value="Transcription elongation factor, GreA/GreB, C-terminal domain"/>
    <property type="match status" value="1"/>
</dbReference>
<dbReference type="GO" id="GO:0006354">
    <property type="term" value="P:DNA-templated transcription elongation"/>
    <property type="evidence" value="ECO:0007669"/>
    <property type="project" value="TreeGrafter"/>
</dbReference>
<dbReference type="Proteomes" id="UP000019443">
    <property type="component" value="Chromosome"/>
</dbReference>
<protein>
    <submittedName>
        <fullName evidence="2">Transcription elongation factor greA Transcript cleavage factor greA</fullName>
    </submittedName>
</protein>
<dbReference type="InterPro" id="IPR001437">
    <property type="entry name" value="Tscrpt_elong_fac_GreA/B_C"/>
</dbReference>
<dbReference type="Pfam" id="PF01272">
    <property type="entry name" value="GreA_GreB"/>
    <property type="match status" value="1"/>
</dbReference>
<reference evidence="2" key="1">
    <citation type="submission" date="2013-11" db="EMBL/GenBank/DDBJ databases">
        <title>Draft genome sequence of the broad-host-range Rhizobium sp. LPU83 strain, a member of the low-genetic diversity Oregon-like Rhizobium sp. group.</title>
        <authorList>
            <person name="Wibberg D."/>
            <person name="Puehler A."/>
            <person name="Schlueter A."/>
        </authorList>
    </citation>
    <scope>NUCLEOTIDE SEQUENCE [LARGE SCALE GENOMIC DNA]</scope>
    <source>
        <strain evidence="2">LPU83</strain>
    </source>
</reference>
<proteinExistence type="predicted"/>
<evidence type="ECO:0000259" key="1">
    <source>
        <dbReference type="Pfam" id="PF01272"/>
    </source>
</evidence>
<dbReference type="NCBIfam" id="NF004973">
    <property type="entry name" value="PRK06342.1"/>
    <property type="match status" value="1"/>
</dbReference>
<dbReference type="KEGG" id="rhl:LPU83_3224"/>
<sequence length="206" mass="22674">MVYDRLRLPPSSRCRRTVAGYAWFRSFRTIVHALQDHREHQSGVSKLSVAFVKEESAEAASETLLPDRPISPHPNLVTEAGLKALELQLQQAREAYDAASTIEDVNERRRQAANPLRDLRYLAARVRTAQVIPDPTSFDNVAFGSTVTFGRDDGRVQTYRVVGEDEADPKAGSISFVSPVARTLIGKTIGDVVSVAGQELEVIAIS</sequence>
<dbReference type="PATRIC" id="fig|348824.6.peg.3479"/>
<gene>
    <name evidence="2" type="primary">greB</name>
    <name evidence="2" type="ORF">LPU83_3224</name>
</gene>
<evidence type="ECO:0000313" key="2">
    <source>
        <dbReference type="EMBL" id="CDM58874.1"/>
    </source>
</evidence>
<dbReference type="GO" id="GO:0003746">
    <property type="term" value="F:translation elongation factor activity"/>
    <property type="evidence" value="ECO:0007669"/>
    <property type="project" value="UniProtKB-KW"/>
</dbReference>
<dbReference type="EMBL" id="HG916852">
    <property type="protein sequence ID" value="CDM58874.1"/>
    <property type="molecule type" value="Genomic_DNA"/>
</dbReference>
<dbReference type="SUPFAM" id="SSF54534">
    <property type="entry name" value="FKBP-like"/>
    <property type="match status" value="1"/>
</dbReference>
<dbReference type="InterPro" id="IPR023459">
    <property type="entry name" value="Tscrpt_elong_fac_GreA/B_fam"/>
</dbReference>
<keyword evidence="2" id="KW-0648">Protein biosynthesis</keyword>
<dbReference type="GO" id="GO:0032784">
    <property type="term" value="P:regulation of DNA-templated transcription elongation"/>
    <property type="evidence" value="ECO:0007669"/>
    <property type="project" value="InterPro"/>
</dbReference>
<dbReference type="PANTHER" id="PTHR30437">
    <property type="entry name" value="TRANSCRIPTION ELONGATION FACTOR GREA"/>
    <property type="match status" value="1"/>
</dbReference>
<keyword evidence="2" id="KW-0251">Elongation factor</keyword>
<dbReference type="HOGENOM" id="CLU_101379_3_1_5"/>
<keyword evidence="3" id="KW-1185">Reference proteome</keyword>
<dbReference type="eggNOG" id="COG0782">
    <property type="taxonomic scope" value="Bacteria"/>
</dbReference>
<dbReference type="PANTHER" id="PTHR30437:SF6">
    <property type="entry name" value="TRANSCRIPTION ELONGATION FACTOR GREB"/>
    <property type="match status" value="1"/>
</dbReference>
<dbReference type="InterPro" id="IPR036953">
    <property type="entry name" value="GreA/GreB_C_sf"/>
</dbReference>
<organism evidence="2 3">
    <name type="scientific">Rhizobium favelukesii</name>
    <dbReference type="NCBI Taxonomy" id="348824"/>
    <lineage>
        <taxon>Bacteria</taxon>
        <taxon>Pseudomonadati</taxon>
        <taxon>Pseudomonadota</taxon>
        <taxon>Alphaproteobacteria</taxon>
        <taxon>Hyphomicrobiales</taxon>
        <taxon>Rhizobiaceae</taxon>
        <taxon>Rhizobium/Agrobacterium group</taxon>
        <taxon>Rhizobium</taxon>
    </lineage>
</organism>